<dbReference type="Gramene" id="rna-AYBTSS11_LOCUS8699">
    <property type="protein sequence ID" value="CAJ1938661.1"/>
    <property type="gene ID" value="gene-AYBTSS11_LOCUS8699"/>
</dbReference>
<protein>
    <submittedName>
        <fullName evidence="1">Uncharacterized protein</fullName>
    </submittedName>
</protein>
<evidence type="ECO:0000313" key="1">
    <source>
        <dbReference type="EMBL" id="CAJ1938661.1"/>
    </source>
</evidence>
<reference evidence="1" key="1">
    <citation type="submission" date="2023-10" db="EMBL/GenBank/DDBJ databases">
        <authorList>
            <person name="Domelevo Entfellner J.-B."/>
        </authorList>
    </citation>
    <scope>NUCLEOTIDE SEQUENCE</scope>
</reference>
<name>A0AA86S1E4_9FABA</name>
<evidence type="ECO:0000313" key="2">
    <source>
        <dbReference type="Proteomes" id="UP001189624"/>
    </source>
</evidence>
<dbReference type="Proteomes" id="UP001189624">
    <property type="component" value="Chromosome 3"/>
</dbReference>
<organism evidence="1 2">
    <name type="scientific">Sphenostylis stenocarpa</name>
    <dbReference type="NCBI Taxonomy" id="92480"/>
    <lineage>
        <taxon>Eukaryota</taxon>
        <taxon>Viridiplantae</taxon>
        <taxon>Streptophyta</taxon>
        <taxon>Embryophyta</taxon>
        <taxon>Tracheophyta</taxon>
        <taxon>Spermatophyta</taxon>
        <taxon>Magnoliopsida</taxon>
        <taxon>eudicotyledons</taxon>
        <taxon>Gunneridae</taxon>
        <taxon>Pentapetalae</taxon>
        <taxon>rosids</taxon>
        <taxon>fabids</taxon>
        <taxon>Fabales</taxon>
        <taxon>Fabaceae</taxon>
        <taxon>Papilionoideae</taxon>
        <taxon>50 kb inversion clade</taxon>
        <taxon>NPAAA clade</taxon>
        <taxon>indigoferoid/millettioid clade</taxon>
        <taxon>Phaseoleae</taxon>
        <taxon>Sphenostylis</taxon>
    </lineage>
</organism>
<sequence length="68" mass="7550">MDTDVDGPFSTVANHVTIPTLFLSTLSSPPLTVDKEIETTLLEIRFGLIPSKARFAWHMLHETGVHCN</sequence>
<proteinExistence type="predicted"/>
<keyword evidence="2" id="KW-1185">Reference proteome</keyword>
<gene>
    <name evidence="1" type="ORF">AYBTSS11_LOCUS8699</name>
</gene>
<dbReference type="AlphaFoldDB" id="A0AA86S1E4"/>
<accession>A0AA86S1E4</accession>
<dbReference type="EMBL" id="OY731400">
    <property type="protein sequence ID" value="CAJ1938661.1"/>
    <property type="molecule type" value="Genomic_DNA"/>
</dbReference>